<dbReference type="EMBL" id="JAVAMP010000001">
    <property type="protein sequence ID" value="MDP5273133.1"/>
    <property type="molecule type" value="Genomic_DNA"/>
</dbReference>
<proteinExistence type="predicted"/>
<dbReference type="RefSeq" id="WP_305990422.1">
    <property type="nucleotide sequence ID" value="NZ_JAVAMP010000001.1"/>
</dbReference>
<keyword evidence="2" id="KW-1185">Reference proteome</keyword>
<name>A0ABT9IV25_9BACL</name>
<evidence type="ECO:0000313" key="1">
    <source>
        <dbReference type="EMBL" id="MDP5273133.1"/>
    </source>
</evidence>
<reference evidence="1 2" key="1">
    <citation type="submission" date="2023-08" db="EMBL/GenBank/DDBJ databases">
        <authorList>
            <person name="Park J.-S."/>
        </authorList>
    </citation>
    <scope>NUCLEOTIDE SEQUENCE [LARGE SCALE GENOMIC DNA]</scope>
    <source>
        <strain evidence="1 2">2205SS18-9</strain>
    </source>
</reference>
<organism evidence="1 2">
    <name type="scientific">Chengkuizengella axinellae</name>
    <dbReference type="NCBI Taxonomy" id="3064388"/>
    <lineage>
        <taxon>Bacteria</taxon>
        <taxon>Bacillati</taxon>
        <taxon>Bacillota</taxon>
        <taxon>Bacilli</taxon>
        <taxon>Bacillales</taxon>
        <taxon>Paenibacillaceae</taxon>
        <taxon>Chengkuizengella</taxon>
    </lineage>
</organism>
<sequence>MRLKSKEKMRKITLKHLEDIQKDLNTSRHKINMTRKQFDMNVLIKQMLIDRKYSIVKTMDQLEKRISRSTEISSIEGLLKSKKTLQKLLDSLDEERNHSG</sequence>
<accession>A0ABT9IV25</accession>
<evidence type="ECO:0000313" key="2">
    <source>
        <dbReference type="Proteomes" id="UP001231941"/>
    </source>
</evidence>
<comment type="caution">
    <text evidence="1">The sequence shown here is derived from an EMBL/GenBank/DDBJ whole genome shotgun (WGS) entry which is preliminary data.</text>
</comment>
<dbReference type="Proteomes" id="UP001231941">
    <property type="component" value="Unassembled WGS sequence"/>
</dbReference>
<gene>
    <name evidence="1" type="ORF">Q5Y73_03365</name>
</gene>
<protein>
    <submittedName>
        <fullName evidence="1">Uncharacterized protein</fullName>
    </submittedName>
</protein>